<evidence type="ECO:0000256" key="1">
    <source>
        <dbReference type="ARBA" id="ARBA00004409"/>
    </source>
</evidence>
<dbReference type="GO" id="GO:0005801">
    <property type="term" value="C:cis-Golgi network"/>
    <property type="evidence" value="ECO:0007669"/>
    <property type="project" value="InterPro"/>
</dbReference>
<keyword evidence="8 9" id="KW-0472">Membrane</keyword>
<reference evidence="10 11" key="1">
    <citation type="submission" date="2016-10" db="EMBL/GenBank/DDBJ databases">
        <title>Reductive evolution of mitochondrial metabolism and differential evolution of invasion-related proteins in Cryptosporidium.</title>
        <authorList>
            <person name="Liu S."/>
            <person name="Roellig D.M."/>
            <person name="Guo Y."/>
            <person name="Li N."/>
            <person name="Frace M.A."/>
            <person name="Tang K."/>
            <person name="Zhang L."/>
            <person name="Feng Y."/>
            <person name="Xiao L."/>
        </authorList>
    </citation>
    <scope>NUCLEOTIDE SEQUENCE [LARGE SCALE GENOMIC DNA]</scope>
    <source>
        <strain evidence="10">39726</strain>
    </source>
</reference>
<dbReference type="OrthoDB" id="339356at2759"/>
<organism evidence="10 11">
    <name type="scientific">Cryptosporidium ubiquitum</name>
    <dbReference type="NCBI Taxonomy" id="857276"/>
    <lineage>
        <taxon>Eukaryota</taxon>
        <taxon>Sar</taxon>
        <taxon>Alveolata</taxon>
        <taxon>Apicomplexa</taxon>
        <taxon>Conoidasida</taxon>
        <taxon>Coccidia</taxon>
        <taxon>Eucoccidiorida</taxon>
        <taxon>Eimeriorina</taxon>
        <taxon>Cryptosporidiidae</taxon>
        <taxon>Cryptosporidium</taxon>
    </lineage>
</organism>
<keyword evidence="11" id="KW-1185">Reference proteome</keyword>
<dbReference type="GeneID" id="39977369"/>
<dbReference type="EMBL" id="LRBP01000027">
    <property type="protein sequence ID" value="OII71769.1"/>
    <property type="molecule type" value="Genomic_DNA"/>
</dbReference>
<evidence type="ECO:0000256" key="5">
    <source>
        <dbReference type="ARBA" id="ARBA00022927"/>
    </source>
</evidence>
<name>A0A1J4MC16_9CRYT</name>
<dbReference type="InterPro" id="IPR023601">
    <property type="entry name" value="Golgi_SNAP_su1"/>
</dbReference>
<keyword evidence="6 9" id="KW-1133">Transmembrane helix</keyword>
<evidence type="ECO:0000256" key="3">
    <source>
        <dbReference type="ARBA" id="ARBA00022448"/>
    </source>
</evidence>
<dbReference type="GO" id="GO:0000139">
    <property type="term" value="C:Golgi membrane"/>
    <property type="evidence" value="ECO:0007669"/>
    <property type="project" value="UniProtKB-SubCell"/>
</dbReference>
<dbReference type="AlphaFoldDB" id="A0A1J4MC16"/>
<dbReference type="PANTHER" id="PTHR21094:SF2">
    <property type="entry name" value="GOLGI SNAP RECEPTOR COMPLEX MEMBER 1"/>
    <property type="match status" value="1"/>
</dbReference>
<comment type="caution">
    <text evidence="10">The sequence shown here is derived from an EMBL/GenBank/DDBJ whole genome shotgun (WGS) entry which is preliminary data.</text>
</comment>
<evidence type="ECO:0000256" key="4">
    <source>
        <dbReference type="ARBA" id="ARBA00022692"/>
    </source>
</evidence>
<dbReference type="GO" id="GO:0015031">
    <property type="term" value="P:protein transport"/>
    <property type="evidence" value="ECO:0007669"/>
    <property type="project" value="UniProtKB-KW"/>
</dbReference>
<feature type="transmembrane region" description="Helical" evidence="9">
    <location>
        <begin position="214"/>
        <end position="231"/>
    </location>
</feature>
<comment type="similarity">
    <text evidence="2">Belongs to the GOSR1 family.</text>
</comment>
<protein>
    <submittedName>
        <fullName evidence="10">Uncharacterized protein</fullName>
    </submittedName>
</protein>
<evidence type="ECO:0000256" key="7">
    <source>
        <dbReference type="ARBA" id="ARBA00023034"/>
    </source>
</evidence>
<keyword evidence="4 9" id="KW-0812">Transmembrane</keyword>
<dbReference type="GO" id="GO:0006888">
    <property type="term" value="P:endoplasmic reticulum to Golgi vesicle-mediated transport"/>
    <property type="evidence" value="ECO:0007669"/>
    <property type="project" value="InterPro"/>
</dbReference>
<keyword evidence="3" id="KW-0813">Transport</keyword>
<proteinExistence type="inferred from homology"/>
<evidence type="ECO:0000313" key="10">
    <source>
        <dbReference type="EMBL" id="OII71769.1"/>
    </source>
</evidence>
<evidence type="ECO:0000256" key="8">
    <source>
        <dbReference type="ARBA" id="ARBA00023136"/>
    </source>
</evidence>
<evidence type="ECO:0000313" key="11">
    <source>
        <dbReference type="Proteomes" id="UP000186176"/>
    </source>
</evidence>
<gene>
    <name evidence="10" type="ORF">cubi_00576</name>
</gene>
<dbReference type="VEuPathDB" id="CryptoDB:cubi_00576"/>
<evidence type="ECO:0000256" key="6">
    <source>
        <dbReference type="ARBA" id="ARBA00022989"/>
    </source>
</evidence>
<dbReference type="GO" id="GO:0005484">
    <property type="term" value="F:SNAP receptor activity"/>
    <property type="evidence" value="ECO:0007669"/>
    <property type="project" value="TreeGrafter"/>
</dbReference>
<evidence type="ECO:0000256" key="9">
    <source>
        <dbReference type="SAM" id="Phobius"/>
    </source>
</evidence>
<dbReference type="PANTHER" id="PTHR21094">
    <property type="entry name" value="GOS-28 SNARE- RELATED"/>
    <property type="match status" value="1"/>
</dbReference>
<dbReference type="GO" id="GO:0005797">
    <property type="term" value="C:Golgi medial cisterna"/>
    <property type="evidence" value="ECO:0007669"/>
    <property type="project" value="TreeGrafter"/>
</dbReference>
<evidence type="ECO:0000256" key="2">
    <source>
        <dbReference type="ARBA" id="ARBA00008473"/>
    </source>
</evidence>
<keyword evidence="5" id="KW-0653">Protein transport</keyword>
<accession>A0A1J4MC16</accession>
<dbReference type="RefSeq" id="XP_028873388.1">
    <property type="nucleotide sequence ID" value="XM_029017590.1"/>
</dbReference>
<dbReference type="Proteomes" id="UP000186176">
    <property type="component" value="Unassembled WGS sequence"/>
</dbReference>
<dbReference type="GO" id="GO:0031201">
    <property type="term" value="C:SNARE complex"/>
    <property type="evidence" value="ECO:0007669"/>
    <property type="project" value="TreeGrafter"/>
</dbReference>
<dbReference type="GO" id="GO:0048219">
    <property type="term" value="P:inter-Golgi cisterna vesicle-mediated transport"/>
    <property type="evidence" value="ECO:0007669"/>
    <property type="project" value="TreeGrafter"/>
</dbReference>
<keyword evidence="7" id="KW-0333">Golgi apparatus</keyword>
<comment type="subcellular location">
    <subcellularLocation>
        <location evidence="1">Golgi apparatus membrane</location>
        <topology evidence="1">Single-pass type IV membrane protein</topology>
    </subcellularLocation>
</comment>
<dbReference type="GO" id="GO:0006906">
    <property type="term" value="P:vesicle fusion"/>
    <property type="evidence" value="ECO:0007669"/>
    <property type="project" value="TreeGrafter"/>
</dbReference>
<sequence length="233" mass="27167">MSISLRGIQNALENKLGELDKLKSHDCNFEFDIILDKEEKGAIKEGVNITNEPKWDIEVQNLKNDIRCLFDSFEKEIDLLDNDGVNTDRYNALLQNLKHDYINICKYIDSRKKKFKLFGKSNTSPGKKYQKLYIDKNSESLDRFQLYREKNALKDSVSNINSIIDQALNTTQSLSTQKQTLKLIFEKTRTMKKKSINNIQSVINSIINLQRRQNLVVVIVLILFIIIIIYFKK</sequence>